<evidence type="ECO:0000313" key="1">
    <source>
        <dbReference type="EMBL" id="MBB5192547.1"/>
    </source>
</evidence>
<dbReference type="AlphaFoldDB" id="A0A840RHI9"/>
<proteinExistence type="predicted"/>
<dbReference type="Proteomes" id="UP000543030">
    <property type="component" value="Unassembled WGS sequence"/>
</dbReference>
<reference evidence="1 2" key="1">
    <citation type="submission" date="2020-08" db="EMBL/GenBank/DDBJ databases">
        <title>Genomic Encyclopedia of Type Strains, Phase IV (KMG-IV): sequencing the most valuable type-strain genomes for metagenomic binning, comparative biology and taxonomic classification.</title>
        <authorList>
            <person name="Goeker M."/>
        </authorList>
    </citation>
    <scope>NUCLEOTIDE SEQUENCE [LARGE SCALE GENOMIC DNA]</scope>
    <source>
        <strain evidence="1 2">DSM 18233</strain>
    </source>
</reference>
<protein>
    <submittedName>
        <fullName evidence="1">Uncharacterized protein</fullName>
    </submittedName>
</protein>
<name>A0A840RHI9_9NEIS</name>
<gene>
    <name evidence="1" type="ORF">HNQ50_003291</name>
</gene>
<comment type="caution">
    <text evidence="1">The sequence shown here is derived from an EMBL/GenBank/DDBJ whole genome shotgun (WGS) entry which is preliminary data.</text>
</comment>
<evidence type="ECO:0000313" key="2">
    <source>
        <dbReference type="Proteomes" id="UP000543030"/>
    </source>
</evidence>
<organism evidence="1 2">
    <name type="scientific">Silvimonas terrae</name>
    <dbReference type="NCBI Taxonomy" id="300266"/>
    <lineage>
        <taxon>Bacteria</taxon>
        <taxon>Pseudomonadati</taxon>
        <taxon>Pseudomonadota</taxon>
        <taxon>Betaproteobacteria</taxon>
        <taxon>Neisseriales</taxon>
        <taxon>Chitinibacteraceae</taxon>
        <taxon>Silvimonas</taxon>
    </lineage>
</organism>
<sequence>MIGHKGGNKKGRNIPPFFVARLMTDFGPHPPSLRIPAASGVAMQAASVQDVRAQ</sequence>
<keyword evidence="2" id="KW-1185">Reference proteome</keyword>
<accession>A0A840RHI9</accession>
<dbReference type="EMBL" id="JACHHN010000007">
    <property type="protein sequence ID" value="MBB5192547.1"/>
    <property type="molecule type" value="Genomic_DNA"/>
</dbReference>